<dbReference type="Gene3D" id="3.40.1440.10">
    <property type="entry name" value="GIY-YIG endonuclease"/>
    <property type="match status" value="1"/>
</dbReference>
<evidence type="ECO:0000313" key="3">
    <source>
        <dbReference type="Proteomes" id="UP000309819"/>
    </source>
</evidence>
<dbReference type="AlphaFoldDB" id="A0A5R8YV94"/>
<comment type="caution">
    <text evidence="2">The sequence shown here is derived from an EMBL/GenBank/DDBJ whole genome shotgun (WGS) entry which is preliminary data.</text>
</comment>
<dbReference type="RefSeq" id="WP_138220634.1">
    <property type="nucleotide sequence ID" value="NZ_VAUO01000008.1"/>
</dbReference>
<dbReference type="OrthoDB" id="6822943at2"/>
<dbReference type="InterPro" id="IPR000305">
    <property type="entry name" value="GIY-YIG_endonuc"/>
</dbReference>
<gene>
    <name evidence="2" type="ORF">FEM01_16900</name>
</gene>
<dbReference type="Proteomes" id="UP000309819">
    <property type="component" value="Unassembled WGS sequence"/>
</dbReference>
<sequence>MDREAIEHARRLKSTMQSAIDAGLIRTRQQLLAVAASNDLSVTRNGRDYAGFLCKSGKRLRVRFDFKDRPPPGPEKVLRRTETAGYWIYALTAQSNDGIRKACYIGQAANLRKRLREHFNHARVGHSSYALFEWAKHEQVEVRAAVLTWVAGTQSNATYFEGYWLERALKAGFEAPDVHNWGRLPKLESLPGQPRSWPGTEVQAKSIPLADIIMKKLTLQPLYAKEAPPHQAEMDFDT</sequence>
<dbReference type="CDD" id="cd00719">
    <property type="entry name" value="GIY-YIG_SF"/>
    <property type="match status" value="1"/>
</dbReference>
<name>A0A5R8YV94_9PSED</name>
<protein>
    <submittedName>
        <fullName evidence="2">GIY-YIG nuclease family protein</fullName>
    </submittedName>
</protein>
<reference evidence="2 3" key="1">
    <citation type="submission" date="2019-05" db="EMBL/GenBank/DDBJ databases">
        <title>Pseudomonas sp. SC006 isolated from lettuce that can produce HBGAs.</title>
        <authorList>
            <person name="Wang D."/>
            <person name="Liao N."/>
            <person name="Liu D."/>
            <person name="Zhang Z."/>
            <person name="Zou S."/>
        </authorList>
    </citation>
    <scope>NUCLEOTIDE SEQUENCE [LARGE SCALE GENOMIC DNA]</scope>
    <source>
        <strain evidence="2 3">SC006</strain>
    </source>
</reference>
<evidence type="ECO:0000313" key="2">
    <source>
        <dbReference type="EMBL" id="TLP57291.1"/>
    </source>
</evidence>
<dbReference type="InterPro" id="IPR035901">
    <property type="entry name" value="GIY-YIG_endonuc_sf"/>
</dbReference>
<keyword evidence="3" id="KW-1185">Reference proteome</keyword>
<proteinExistence type="predicted"/>
<dbReference type="PROSITE" id="PS50164">
    <property type="entry name" value="GIY_YIG"/>
    <property type="match status" value="1"/>
</dbReference>
<evidence type="ECO:0000259" key="1">
    <source>
        <dbReference type="PROSITE" id="PS50164"/>
    </source>
</evidence>
<dbReference type="SUPFAM" id="SSF82771">
    <property type="entry name" value="GIY-YIG endonuclease"/>
    <property type="match status" value="1"/>
</dbReference>
<feature type="domain" description="GIY-YIG" evidence="1">
    <location>
        <begin position="84"/>
        <end position="175"/>
    </location>
</feature>
<dbReference type="EMBL" id="VAUO01000008">
    <property type="protein sequence ID" value="TLP57291.1"/>
    <property type="molecule type" value="Genomic_DNA"/>
</dbReference>
<accession>A0A5R8YV94</accession>
<organism evidence="2 3">
    <name type="scientific">Pseudomonas mosselii</name>
    <dbReference type="NCBI Taxonomy" id="78327"/>
    <lineage>
        <taxon>Bacteria</taxon>
        <taxon>Pseudomonadati</taxon>
        <taxon>Pseudomonadota</taxon>
        <taxon>Gammaproteobacteria</taxon>
        <taxon>Pseudomonadales</taxon>
        <taxon>Pseudomonadaceae</taxon>
        <taxon>Pseudomonas</taxon>
    </lineage>
</organism>
<dbReference type="Pfam" id="PF01541">
    <property type="entry name" value="GIY-YIG"/>
    <property type="match status" value="1"/>
</dbReference>